<dbReference type="EnsemblPlants" id="QL02p087744:mrna">
    <property type="protein sequence ID" value="QL02p087744:mrna"/>
    <property type="gene ID" value="QL02p087744"/>
</dbReference>
<reference evidence="6" key="2">
    <citation type="submission" date="2021-01" db="UniProtKB">
        <authorList>
            <consortium name="EnsemblPlants"/>
        </authorList>
    </citation>
    <scope>IDENTIFICATION</scope>
</reference>
<dbReference type="GO" id="GO:0005737">
    <property type="term" value="C:cytoplasm"/>
    <property type="evidence" value="ECO:0007669"/>
    <property type="project" value="TreeGrafter"/>
</dbReference>
<protein>
    <recommendedName>
        <fullName evidence="5">RanBP2-type domain-containing protein</fullName>
    </recommendedName>
</protein>
<feature type="domain" description="RanBP2-type" evidence="5">
    <location>
        <begin position="48"/>
        <end position="76"/>
    </location>
</feature>
<dbReference type="AlphaFoldDB" id="A0A7N2R016"/>
<dbReference type="FunCoup" id="A0A7N2R016">
    <property type="interactions" value="1"/>
</dbReference>
<dbReference type="GO" id="GO:0003924">
    <property type="term" value="F:GTPase activity"/>
    <property type="evidence" value="ECO:0007669"/>
    <property type="project" value="InterPro"/>
</dbReference>
<evidence type="ECO:0000259" key="5">
    <source>
        <dbReference type="PROSITE" id="PS50199"/>
    </source>
</evidence>
<organism evidence="6 7">
    <name type="scientific">Quercus lobata</name>
    <name type="common">Valley oak</name>
    <dbReference type="NCBI Taxonomy" id="97700"/>
    <lineage>
        <taxon>Eukaryota</taxon>
        <taxon>Viridiplantae</taxon>
        <taxon>Streptophyta</taxon>
        <taxon>Embryophyta</taxon>
        <taxon>Tracheophyta</taxon>
        <taxon>Spermatophyta</taxon>
        <taxon>Magnoliopsida</taxon>
        <taxon>eudicotyledons</taxon>
        <taxon>Gunneridae</taxon>
        <taxon>Pentapetalae</taxon>
        <taxon>rosids</taxon>
        <taxon>fabids</taxon>
        <taxon>Fagales</taxon>
        <taxon>Fagaceae</taxon>
        <taxon>Quercus</taxon>
    </lineage>
</organism>
<dbReference type="PANTHER" id="PTHR23111">
    <property type="entry name" value="ZINC FINGER PROTEIN"/>
    <property type="match status" value="1"/>
</dbReference>
<proteinExistence type="predicted"/>
<keyword evidence="7" id="KW-1185">Reference proteome</keyword>
<evidence type="ECO:0000256" key="3">
    <source>
        <dbReference type="ARBA" id="ARBA00022833"/>
    </source>
</evidence>
<dbReference type="Gramene" id="QL02p087744:mrna">
    <property type="protein sequence ID" value="QL02p087744:mrna"/>
    <property type="gene ID" value="QL02p087744"/>
</dbReference>
<dbReference type="Pfam" id="PF00071">
    <property type="entry name" value="Ras"/>
    <property type="match status" value="1"/>
</dbReference>
<dbReference type="Gene3D" id="3.40.50.300">
    <property type="entry name" value="P-loop containing nucleotide triphosphate hydrolases"/>
    <property type="match status" value="1"/>
</dbReference>
<sequence length="230" mass="25440">MSWSGGDWICSACQHSNFKKRDTCQRCGYPKYGGPDPSTYMSNRTEVLAGDWYCNCGAHNYASRSNCFRCSAYKNDYAVMGSGGYGSDCSAPPGWKSGDWICSRLGCGVHNYASRTECFKCGTPKEYGKLLLGDYQIGKTSFLIKYVGDEQEKRNLEMAGLNLMDKTLSVQGARISLEIWDVGGDHRSLDHVPMACKDAVAILFKFDLTSRTTLNRYCYPGTSGNGIRTS</sequence>
<dbReference type="GO" id="GO:0005525">
    <property type="term" value="F:GTP binding"/>
    <property type="evidence" value="ECO:0007669"/>
    <property type="project" value="InterPro"/>
</dbReference>
<dbReference type="InParanoid" id="A0A7N2R016"/>
<keyword evidence="3" id="KW-0862">Zinc</keyword>
<evidence type="ECO:0000256" key="4">
    <source>
        <dbReference type="PROSITE-ProRule" id="PRU00322"/>
    </source>
</evidence>
<keyword evidence="2 4" id="KW-0863">Zinc-finger</keyword>
<dbReference type="SMART" id="SM00547">
    <property type="entry name" value="ZnF_RBZ"/>
    <property type="match status" value="3"/>
</dbReference>
<dbReference type="PRINTS" id="PR00449">
    <property type="entry name" value="RASTRNSFRMNG"/>
</dbReference>
<evidence type="ECO:0000256" key="2">
    <source>
        <dbReference type="ARBA" id="ARBA00022771"/>
    </source>
</evidence>
<feature type="domain" description="RanBP2-type" evidence="5">
    <location>
        <begin position="96"/>
        <end position="127"/>
    </location>
</feature>
<dbReference type="Proteomes" id="UP000594261">
    <property type="component" value="Chromosome 2"/>
</dbReference>
<dbReference type="InterPro" id="IPR036443">
    <property type="entry name" value="Znf_RanBP2_sf"/>
</dbReference>
<dbReference type="GO" id="GO:0008270">
    <property type="term" value="F:zinc ion binding"/>
    <property type="evidence" value="ECO:0007669"/>
    <property type="project" value="UniProtKB-KW"/>
</dbReference>
<dbReference type="InterPro" id="IPR027417">
    <property type="entry name" value="P-loop_NTPase"/>
</dbReference>
<dbReference type="PANTHER" id="PTHR23111:SF41">
    <property type="entry name" value="ZINC FINGER RAN-BINDING DOMAIN-CONTAINING PROTEIN 2-LIKE"/>
    <property type="match status" value="1"/>
</dbReference>
<dbReference type="Gene3D" id="4.10.1060.10">
    <property type="entry name" value="Zinc finger, RanBP2-type"/>
    <property type="match status" value="3"/>
</dbReference>
<evidence type="ECO:0000313" key="6">
    <source>
        <dbReference type="EnsemblPlants" id="QL02p087744:mrna"/>
    </source>
</evidence>
<feature type="domain" description="RanBP2-type" evidence="5">
    <location>
        <begin position="4"/>
        <end position="33"/>
    </location>
</feature>
<dbReference type="InterPro" id="IPR001876">
    <property type="entry name" value="Znf_RanBP2"/>
</dbReference>
<dbReference type="SUPFAM" id="SSF52540">
    <property type="entry name" value="P-loop containing nucleoside triphosphate hydrolases"/>
    <property type="match status" value="1"/>
</dbReference>
<dbReference type="PROSITE" id="PS50199">
    <property type="entry name" value="ZF_RANBP2_2"/>
    <property type="match status" value="3"/>
</dbReference>
<evidence type="ECO:0000256" key="1">
    <source>
        <dbReference type="ARBA" id="ARBA00022723"/>
    </source>
</evidence>
<dbReference type="GO" id="GO:0003729">
    <property type="term" value="F:mRNA binding"/>
    <property type="evidence" value="ECO:0007669"/>
    <property type="project" value="TreeGrafter"/>
</dbReference>
<dbReference type="FunFam" id="4.10.1060.10:FF:000023">
    <property type="entry name" value="Ran-binding zinc finger protein"/>
    <property type="match status" value="1"/>
</dbReference>
<keyword evidence="1" id="KW-0479">Metal-binding</keyword>
<dbReference type="InterPro" id="IPR001806">
    <property type="entry name" value="Small_GTPase"/>
</dbReference>
<dbReference type="PROSITE" id="PS01358">
    <property type="entry name" value="ZF_RANBP2_1"/>
    <property type="match status" value="2"/>
</dbReference>
<name>A0A7N2R016_QUELO</name>
<reference evidence="7" key="1">
    <citation type="journal article" date="2016" name="G3 (Bethesda)">
        <title>First Draft Assembly and Annotation of the Genome of a California Endemic Oak Quercus lobata Nee (Fagaceae).</title>
        <authorList>
            <person name="Sork V.L."/>
            <person name="Fitz-Gibbon S.T."/>
            <person name="Puiu D."/>
            <person name="Crepeau M."/>
            <person name="Gugger P.F."/>
            <person name="Sherman R."/>
            <person name="Stevens K."/>
            <person name="Langley C.H."/>
            <person name="Pellegrini M."/>
            <person name="Salzberg S.L."/>
        </authorList>
    </citation>
    <scope>NUCLEOTIDE SEQUENCE [LARGE SCALE GENOMIC DNA]</scope>
    <source>
        <strain evidence="7">cv. SW786</strain>
    </source>
</reference>
<evidence type="ECO:0000313" key="7">
    <source>
        <dbReference type="Proteomes" id="UP000594261"/>
    </source>
</evidence>
<accession>A0A7N2R016</accession>
<dbReference type="Pfam" id="PF00641">
    <property type="entry name" value="Zn_ribbon_RanBP"/>
    <property type="match status" value="3"/>
</dbReference>
<dbReference type="SUPFAM" id="SSF90209">
    <property type="entry name" value="Ran binding protein zinc finger-like"/>
    <property type="match status" value="3"/>
</dbReference>